<name>C6PQ24_9CLOT</name>
<evidence type="ECO:0000256" key="2">
    <source>
        <dbReference type="ARBA" id="ARBA00022695"/>
    </source>
</evidence>
<comment type="caution">
    <text evidence="5">The sequence shown here is derived from an EMBL/GenBank/DDBJ whole genome shotgun (WGS) entry which is preliminary data.</text>
</comment>
<dbReference type="PATRIC" id="fig|536227.13.peg.389"/>
<evidence type="ECO:0000256" key="1">
    <source>
        <dbReference type="ARBA" id="ARBA00022679"/>
    </source>
</evidence>
<evidence type="ECO:0000313" key="5">
    <source>
        <dbReference type="EMBL" id="EET88629.1"/>
    </source>
</evidence>
<dbReference type="GO" id="GO:0016779">
    <property type="term" value="F:nucleotidyltransferase activity"/>
    <property type="evidence" value="ECO:0007669"/>
    <property type="project" value="UniProtKB-KW"/>
</dbReference>
<evidence type="ECO:0000313" key="6">
    <source>
        <dbReference type="Proteomes" id="UP000004198"/>
    </source>
</evidence>
<sequence>MGLKVNDLLKINDVSDLIGDFTDALWINEAVKRAPFVVVRRAPLINDVVPVGIRGTNRSERCAATILCSSIVANIMPEQLTEGKLWRTNKHIRETHIFKTLEIVDSILEGYGMVWGPTGSVGFELASGIETVTDTSDLDIIIRAESFLSVKTARDIIEELSKVTAKMDIQLETPKGSMALAEYARGNSPVLVRTFNGPKLVKNPWYEDEILEG</sequence>
<dbReference type="NCBIfam" id="TIGR03135">
    <property type="entry name" value="malonate_mdcG"/>
    <property type="match status" value="1"/>
</dbReference>
<dbReference type="InterPro" id="IPR049180">
    <property type="entry name" value="MdcG_C"/>
</dbReference>
<dbReference type="EMBL" id="ACVI01000010">
    <property type="protein sequence ID" value="EET88629.1"/>
    <property type="molecule type" value="Genomic_DNA"/>
</dbReference>
<dbReference type="InterPro" id="IPR017557">
    <property type="entry name" value="Holo-ACP_synthase"/>
</dbReference>
<keyword evidence="1" id="KW-0808">Transferase</keyword>
<dbReference type="RefSeq" id="WP_007059769.1">
    <property type="nucleotide sequence ID" value="NZ_ACVI01000010.1"/>
</dbReference>
<dbReference type="AlphaFoldDB" id="C6PQ24"/>
<gene>
    <name evidence="5" type="ORF">CcarbDRAFT_0884</name>
</gene>
<keyword evidence="2" id="KW-0548">Nucleotidyltransferase</keyword>
<proteinExistence type="predicted"/>
<dbReference type="Pfam" id="PF20866">
    <property type="entry name" value="MdcG_N"/>
    <property type="match status" value="1"/>
</dbReference>
<dbReference type="Pfam" id="PF10620">
    <property type="entry name" value="MdcG"/>
    <property type="match status" value="1"/>
</dbReference>
<protein>
    <submittedName>
        <fullName evidence="5">Holo-ACP synthase, malonate decarboxylase-specific</fullName>
    </submittedName>
</protein>
<feature type="domain" description="Phosphoribosyl-dephospho-CoA transferase MdcG N-terminal" evidence="4">
    <location>
        <begin position="6"/>
        <end position="75"/>
    </location>
</feature>
<dbReference type="OrthoDB" id="1275217at2"/>
<dbReference type="KEGG" id="cck:Ccar_01810"/>
<dbReference type="NCBIfam" id="NF002332">
    <property type="entry name" value="PRK01293.1"/>
    <property type="match status" value="1"/>
</dbReference>
<feature type="domain" description="Phosphoribosyl-dephospho-CoA transferase MdcG C-terminal" evidence="3">
    <location>
        <begin position="92"/>
        <end position="204"/>
    </location>
</feature>
<reference evidence="5 6" key="1">
    <citation type="submission" date="2009-06" db="EMBL/GenBank/DDBJ databases">
        <title>The draft genome of Clostridium carboxidivorans P7.</title>
        <authorList>
            <consortium name="US DOE Joint Genome Institute (JGI-PGF)"/>
            <person name="Lucas S."/>
            <person name="Copeland A."/>
            <person name="Lapidus A."/>
            <person name="Glavina del Rio T."/>
            <person name="Tice H."/>
            <person name="Bruce D."/>
            <person name="Goodwin L."/>
            <person name="Pitluck S."/>
            <person name="Larimer F."/>
            <person name="Land M.L."/>
            <person name="Hauser L."/>
            <person name="Hemme C.L."/>
        </authorList>
    </citation>
    <scope>NUCLEOTIDE SEQUENCE [LARGE SCALE GENOMIC DNA]</scope>
    <source>
        <strain evidence="5 6">P7</strain>
    </source>
</reference>
<organism evidence="5 6">
    <name type="scientific">Clostridium carboxidivorans P7</name>
    <dbReference type="NCBI Taxonomy" id="536227"/>
    <lineage>
        <taxon>Bacteria</taxon>
        <taxon>Bacillati</taxon>
        <taxon>Bacillota</taxon>
        <taxon>Clostridia</taxon>
        <taxon>Eubacteriales</taxon>
        <taxon>Clostridiaceae</taxon>
        <taxon>Clostridium</taxon>
    </lineage>
</organism>
<keyword evidence="6" id="KW-1185">Reference proteome</keyword>
<dbReference type="Proteomes" id="UP000004198">
    <property type="component" value="Unassembled WGS sequence"/>
</dbReference>
<evidence type="ECO:0000259" key="3">
    <source>
        <dbReference type="Pfam" id="PF10620"/>
    </source>
</evidence>
<dbReference type="InterPro" id="IPR048903">
    <property type="entry name" value="MdcG_N"/>
</dbReference>
<dbReference type="STRING" id="536227.Ccar_01810"/>
<accession>C6PQ24</accession>
<evidence type="ECO:0000259" key="4">
    <source>
        <dbReference type="Pfam" id="PF20866"/>
    </source>
</evidence>
<dbReference type="eggNOG" id="ENOG502Z8NU">
    <property type="taxonomic scope" value="Bacteria"/>
</dbReference>